<dbReference type="Pfam" id="PF00995">
    <property type="entry name" value="Sec1"/>
    <property type="match status" value="1"/>
</dbReference>
<feature type="compositionally biased region" description="Basic and acidic residues" evidence="2">
    <location>
        <begin position="321"/>
        <end position="330"/>
    </location>
</feature>
<evidence type="ECO:0000313" key="4">
    <source>
        <dbReference type="Proteomes" id="UP000001876"/>
    </source>
</evidence>
<keyword evidence="4" id="KW-1185">Reference proteome</keyword>
<feature type="region of interest" description="Disordered" evidence="2">
    <location>
        <begin position="248"/>
        <end position="276"/>
    </location>
</feature>
<dbReference type="OMA" id="TEEWHAC"/>
<accession>C1N399</accession>
<evidence type="ECO:0000313" key="3">
    <source>
        <dbReference type="EMBL" id="EEH53391.1"/>
    </source>
</evidence>
<gene>
    <name evidence="3" type="ORF">MICPUCDRAFT_52090</name>
</gene>
<dbReference type="InterPro" id="IPR027482">
    <property type="entry name" value="Sec1-like_dom2"/>
</dbReference>
<dbReference type="STRING" id="564608.C1N399"/>
<dbReference type="InterPro" id="IPR043154">
    <property type="entry name" value="Sec-1-like_dom1"/>
</dbReference>
<dbReference type="eggNOG" id="KOG1302">
    <property type="taxonomic scope" value="Eukaryota"/>
</dbReference>
<protein>
    <submittedName>
        <fullName evidence="3">Predicted protein</fullName>
    </submittedName>
</protein>
<reference evidence="3 4" key="1">
    <citation type="journal article" date="2009" name="Science">
        <title>Green evolution and dynamic adaptations revealed by genomes of the marine picoeukaryotes Micromonas.</title>
        <authorList>
            <person name="Worden A.Z."/>
            <person name="Lee J.H."/>
            <person name="Mock T."/>
            <person name="Rouze P."/>
            <person name="Simmons M.P."/>
            <person name="Aerts A.L."/>
            <person name="Allen A.E."/>
            <person name="Cuvelier M.L."/>
            <person name="Derelle E."/>
            <person name="Everett M.V."/>
            <person name="Foulon E."/>
            <person name="Grimwood J."/>
            <person name="Gundlach H."/>
            <person name="Henrissat B."/>
            <person name="Napoli C."/>
            <person name="McDonald S.M."/>
            <person name="Parker M.S."/>
            <person name="Rombauts S."/>
            <person name="Salamov A."/>
            <person name="Von Dassow P."/>
            <person name="Badger J.H."/>
            <person name="Coutinho P.M."/>
            <person name="Demir E."/>
            <person name="Dubchak I."/>
            <person name="Gentemann C."/>
            <person name="Eikrem W."/>
            <person name="Gready J.E."/>
            <person name="John U."/>
            <person name="Lanier W."/>
            <person name="Lindquist E.A."/>
            <person name="Lucas S."/>
            <person name="Mayer K.F."/>
            <person name="Moreau H."/>
            <person name="Not F."/>
            <person name="Otillar R."/>
            <person name="Panaud O."/>
            <person name="Pangilinan J."/>
            <person name="Paulsen I."/>
            <person name="Piegu B."/>
            <person name="Poliakov A."/>
            <person name="Robbens S."/>
            <person name="Schmutz J."/>
            <person name="Toulza E."/>
            <person name="Wyss T."/>
            <person name="Zelensky A."/>
            <person name="Zhou K."/>
            <person name="Armbrust E.V."/>
            <person name="Bhattacharya D."/>
            <person name="Goodenough U.W."/>
            <person name="Van de Peer Y."/>
            <person name="Grigoriev I.V."/>
        </authorList>
    </citation>
    <scope>NUCLEOTIDE SEQUENCE [LARGE SCALE GENOMIC DNA]</scope>
    <source>
        <strain evidence="3 4">CCMP1545</strain>
    </source>
</reference>
<feature type="region of interest" description="Disordered" evidence="2">
    <location>
        <begin position="737"/>
        <end position="764"/>
    </location>
</feature>
<dbReference type="Proteomes" id="UP000001876">
    <property type="component" value="Unassembled WGS sequence"/>
</dbReference>
<dbReference type="Gene3D" id="1.25.40.850">
    <property type="match status" value="1"/>
</dbReference>
<comment type="similarity">
    <text evidence="1">Belongs to the STXBP/unc-18/SEC1 family.</text>
</comment>
<dbReference type="KEGG" id="mpp:MICPUCDRAFT_52090"/>
<dbReference type="OrthoDB" id="10262287at2759"/>
<feature type="compositionally biased region" description="Acidic residues" evidence="2">
    <location>
        <begin position="331"/>
        <end position="348"/>
    </location>
</feature>
<sequence>MSVAHATDLSTSVLDLEYVRANAARAIARALKSVRGRKALVLDPLLLTPLQRLCNLTRLTRECDVDRTYSLEGGTVETRCAEIVFVVKPRVALMKTLAEVVRAVREDAERARRAHARKHAARDLAGNLHAVGANLLESLTSLSKTTADVVSSSGSGSGASNVPPPPATPSFTVFFLPCETEKCLETLERAFVLNYLRVGAIPWTRAIPLERDVILVDGGGDERWRSGDGGPGPSSSTSTEALKRHVFNEPSTSGDGAGAGSSGGSGGGGAGGSSADAANGEGITAVARALHDLQRVFGTAPIVKGKGRRAAKVSEAMERLRREAHEKETAAEDGDGMYEDGEEEGDDAATDDIKEVTDGPRPLPGGYLTPVNPRVDVVVLLDRDVDAVTPLCTQLTYEGLIDEIIGIENDVAVIPAEEDETSTVAEEDGTPPVARPEVRARLNSNDALFRELRDVNFGRACDLLKMKSSSMRDDYRVIKEGEIETQEVKAIGGFVRAIKGNIHGVGLDLHTTIAKHLLDSTRGADEHERRFMSSLEIERMCVEGKSADACVDKLEEMIAAKENVRRVVRLLALISLCHGGVAKERVDALKKAMFQSYGAAVLMLLLALEQRGYLRRKEDWHAANKKSKESGHGGLGGLTLTRRAFKLVADDVDVASPKDVSFAYSHSGYAPLSVRVCERAVDGPWNTGGAAEAALRELPGPAFEYAQGYDDDGAPAVKAANYAGFEKKRARAIERQVAESGGDGDGDAARRGQGGDDTQGARVPGAWRDRRPVVLVVFLGGITRAEVSCLRFASDSVAMRRGVDFVVAATKITSGWGVVSEFIAPDDANFERMRSLKEENEARAG</sequence>
<dbReference type="RefSeq" id="XP_003062572.1">
    <property type="nucleotide sequence ID" value="XM_003062526.1"/>
</dbReference>
<feature type="compositionally biased region" description="Gly residues" evidence="2">
    <location>
        <begin position="255"/>
        <end position="272"/>
    </location>
</feature>
<dbReference type="InterPro" id="IPR043155">
    <property type="entry name" value="VPS33_dom3b"/>
</dbReference>
<evidence type="ECO:0000256" key="1">
    <source>
        <dbReference type="ARBA" id="ARBA00009884"/>
    </source>
</evidence>
<dbReference type="PANTHER" id="PTHR11679">
    <property type="entry name" value="VESICLE PROTEIN SORTING-ASSOCIATED"/>
    <property type="match status" value="1"/>
</dbReference>
<dbReference type="GO" id="GO:0016192">
    <property type="term" value="P:vesicle-mediated transport"/>
    <property type="evidence" value="ECO:0007669"/>
    <property type="project" value="InterPro"/>
</dbReference>
<dbReference type="Gene3D" id="3.40.50.1910">
    <property type="match status" value="2"/>
</dbReference>
<dbReference type="Gene3D" id="3.40.50.2060">
    <property type="match status" value="1"/>
</dbReference>
<dbReference type="GeneID" id="9688012"/>
<name>C1N399_MICPC</name>
<dbReference type="SUPFAM" id="SSF56815">
    <property type="entry name" value="Sec1/munc18-like (SM) proteins"/>
    <property type="match status" value="1"/>
</dbReference>
<dbReference type="AlphaFoldDB" id="C1N399"/>
<organism evidence="4">
    <name type="scientific">Micromonas pusilla (strain CCMP1545)</name>
    <name type="common">Picoplanktonic green alga</name>
    <dbReference type="NCBI Taxonomy" id="564608"/>
    <lineage>
        <taxon>Eukaryota</taxon>
        <taxon>Viridiplantae</taxon>
        <taxon>Chlorophyta</taxon>
        <taxon>Mamiellophyceae</taxon>
        <taxon>Mamiellales</taxon>
        <taxon>Mamiellaceae</taxon>
        <taxon>Micromonas</taxon>
    </lineage>
</organism>
<evidence type="ECO:0000256" key="2">
    <source>
        <dbReference type="SAM" id="MobiDB-lite"/>
    </source>
</evidence>
<dbReference type="EMBL" id="GG663746">
    <property type="protein sequence ID" value="EEH53391.1"/>
    <property type="molecule type" value="Genomic_DNA"/>
</dbReference>
<dbReference type="InterPro" id="IPR036045">
    <property type="entry name" value="Sec1-like_sf"/>
</dbReference>
<feature type="region of interest" description="Disordered" evidence="2">
    <location>
        <begin position="321"/>
        <end position="348"/>
    </location>
</feature>
<proteinExistence type="inferred from homology"/>
<dbReference type="InterPro" id="IPR001619">
    <property type="entry name" value="Sec1-like"/>
</dbReference>